<dbReference type="RefSeq" id="WP_015414503.1">
    <property type="nucleotide sequence ID" value="NC_020409.1"/>
</dbReference>
<dbReference type="eggNOG" id="COG0642">
    <property type="taxonomic scope" value="Bacteria"/>
</dbReference>
<keyword evidence="11 14" id="KW-1133">Transmembrane helix</keyword>
<dbReference type="InterPro" id="IPR003661">
    <property type="entry name" value="HisK_dim/P_dom"/>
</dbReference>
<dbReference type="InterPro" id="IPR005467">
    <property type="entry name" value="His_kinase_dom"/>
</dbReference>
<feature type="transmembrane region" description="Helical" evidence="14">
    <location>
        <begin position="149"/>
        <end position="173"/>
    </location>
</feature>
<dbReference type="GO" id="GO:0005524">
    <property type="term" value="F:ATP binding"/>
    <property type="evidence" value="ECO:0007669"/>
    <property type="project" value="UniProtKB-KW"/>
</dbReference>
<evidence type="ECO:0000256" key="1">
    <source>
        <dbReference type="ARBA" id="ARBA00000085"/>
    </source>
</evidence>
<name>M1WLU2_PSEP2</name>
<evidence type="ECO:0000256" key="11">
    <source>
        <dbReference type="ARBA" id="ARBA00022989"/>
    </source>
</evidence>
<keyword evidence="4" id="KW-1003">Cell membrane</keyword>
<evidence type="ECO:0000256" key="2">
    <source>
        <dbReference type="ARBA" id="ARBA00004651"/>
    </source>
</evidence>
<dbReference type="EMBL" id="FO203427">
    <property type="protein sequence ID" value="CCH48455.1"/>
    <property type="molecule type" value="Genomic_DNA"/>
</dbReference>
<dbReference type="Gene3D" id="1.10.287.130">
    <property type="match status" value="1"/>
</dbReference>
<protein>
    <recommendedName>
        <fullName evidence="3">histidine kinase</fullName>
        <ecNumber evidence="3">2.7.13.3</ecNumber>
    </recommendedName>
</protein>
<dbReference type="PATRIC" id="fig|879567.3.peg.1262"/>
<dbReference type="SMART" id="SM00388">
    <property type="entry name" value="HisKA"/>
    <property type="match status" value="1"/>
</dbReference>
<keyword evidence="10" id="KW-0067">ATP-binding</keyword>
<keyword evidence="13 14" id="KW-0472">Membrane</keyword>
<dbReference type="OrthoDB" id="9121563at2"/>
<dbReference type="InterPro" id="IPR050398">
    <property type="entry name" value="HssS/ArlS-like"/>
</dbReference>
<dbReference type="InterPro" id="IPR036097">
    <property type="entry name" value="HisK_dim/P_sf"/>
</dbReference>
<evidence type="ECO:0000256" key="12">
    <source>
        <dbReference type="ARBA" id="ARBA00023012"/>
    </source>
</evidence>
<evidence type="ECO:0000256" key="9">
    <source>
        <dbReference type="ARBA" id="ARBA00022777"/>
    </source>
</evidence>
<evidence type="ECO:0000256" key="6">
    <source>
        <dbReference type="ARBA" id="ARBA00022679"/>
    </source>
</evidence>
<evidence type="ECO:0000256" key="14">
    <source>
        <dbReference type="SAM" id="Phobius"/>
    </source>
</evidence>
<evidence type="ECO:0000313" key="16">
    <source>
        <dbReference type="EMBL" id="CCH48455.1"/>
    </source>
</evidence>
<evidence type="ECO:0000256" key="4">
    <source>
        <dbReference type="ARBA" id="ARBA00022475"/>
    </source>
</evidence>
<feature type="domain" description="Histidine kinase" evidence="15">
    <location>
        <begin position="234"/>
        <end position="424"/>
    </location>
</feature>
<keyword evidence="5" id="KW-0597">Phosphoprotein</keyword>
<dbReference type="PANTHER" id="PTHR45528">
    <property type="entry name" value="SENSOR HISTIDINE KINASE CPXA"/>
    <property type="match status" value="1"/>
</dbReference>
<dbReference type="HOGENOM" id="CLU_000445_89_37_7"/>
<dbReference type="STRING" id="1322246.BN4_11218"/>
<dbReference type="SUPFAM" id="SSF55874">
    <property type="entry name" value="ATPase domain of HSP90 chaperone/DNA topoisomerase II/histidine kinase"/>
    <property type="match status" value="1"/>
</dbReference>
<keyword evidence="17" id="KW-1185">Reference proteome</keyword>
<reference evidence="16 17" key="1">
    <citation type="journal article" date="2013" name="PLoS ONE">
        <title>The first genomic and proteomic characterization of a deep-sea sulfate reducer: insights into the piezophilic lifestyle of Desulfovibrio piezophilus.</title>
        <authorList>
            <person name="Pradel N."/>
            <person name="Ji B."/>
            <person name="Gimenez G."/>
            <person name="Talla E."/>
            <person name="Lenoble P."/>
            <person name="Garel M."/>
            <person name="Tamburini C."/>
            <person name="Fourquet P."/>
            <person name="Lebrun R."/>
            <person name="Bertin P."/>
            <person name="Denis Y."/>
            <person name="Pophillat M."/>
            <person name="Barbe V."/>
            <person name="Ollivier B."/>
            <person name="Dolla A."/>
        </authorList>
    </citation>
    <scope>NUCLEOTIDE SEQUENCE [LARGE SCALE GENOMIC DNA]</scope>
    <source>
        <strain evidence="17">DSM 10523 / SB164P1</strain>
    </source>
</reference>
<proteinExistence type="predicted"/>
<keyword evidence="6" id="KW-0808">Transferase</keyword>
<evidence type="ECO:0000256" key="5">
    <source>
        <dbReference type="ARBA" id="ARBA00022553"/>
    </source>
</evidence>
<evidence type="ECO:0000256" key="13">
    <source>
        <dbReference type="ARBA" id="ARBA00023136"/>
    </source>
</evidence>
<accession>M1WLU2</accession>
<dbReference type="PANTHER" id="PTHR45528:SF1">
    <property type="entry name" value="SENSOR HISTIDINE KINASE CPXA"/>
    <property type="match status" value="1"/>
</dbReference>
<evidence type="ECO:0000313" key="17">
    <source>
        <dbReference type="Proteomes" id="UP000011724"/>
    </source>
</evidence>
<dbReference type="GO" id="GO:0000155">
    <property type="term" value="F:phosphorelay sensor kinase activity"/>
    <property type="evidence" value="ECO:0007669"/>
    <property type="project" value="InterPro"/>
</dbReference>
<organism evidence="16 17">
    <name type="scientific">Pseudodesulfovibrio piezophilus (strain DSM 21447 / JCM 15486 / C1TLV30)</name>
    <name type="common">Desulfovibrio piezophilus</name>
    <dbReference type="NCBI Taxonomy" id="1322246"/>
    <lineage>
        <taxon>Bacteria</taxon>
        <taxon>Pseudomonadati</taxon>
        <taxon>Thermodesulfobacteriota</taxon>
        <taxon>Desulfovibrionia</taxon>
        <taxon>Desulfovibrionales</taxon>
        <taxon>Desulfovibrionaceae</taxon>
    </lineage>
</organism>
<feature type="transmembrane region" description="Helical" evidence="14">
    <location>
        <begin position="16"/>
        <end position="40"/>
    </location>
</feature>
<keyword evidence="12" id="KW-0902">Two-component regulatory system</keyword>
<dbReference type="EC" id="2.7.13.3" evidence="3"/>
<dbReference type="Proteomes" id="UP000011724">
    <property type="component" value="Chromosome"/>
</dbReference>
<dbReference type="InterPro" id="IPR036890">
    <property type="entry name" value="HATPase_C_sf"/>
</dbReference>
<keyword evidence="7 14" id="KW-0812">Transmembrane</keyword>
<evidence type="ECO:0000256" key="3">
    <source>
        <dbReference type="ARBA" id="ARBA00012438"/>
    </source>
</evidence>
<comment type="subcellular location">
    <subcellularLocation>
        <location evidence="2">Cell membrane</location>
        <topology evidence="2">Multi-pass membrane protein</topology>
    </subcellularLocation>
</comment>
<dbReference type="SUPFAM" id="SSF47384">
    <property type="entry name" value="Homodimeric domain of signal transducing histidine kinase"/>
    <property type="match status" value="1"/>
</dbReference>
<dbReference type="KEGG" id="dpi:BN4_11218"/>
<evidence type="ECO:0000256" key="8">
    <source>
        <dbReference type="ARBA" id="ARBA00022741"/>
    </source>
</evidence>
<comment type="catalytic activity">
    <reaction evidence="1">
        <text>ATP + protein L-histidine = ADP + protein N-phospho-L-histidine.</text>
        <dbReference type="EC" id="2.7.13.3"/>
    </reaction>
</comment>
<dbReference type="AlphaFoldDB" id="M1WLU2"/>
<dbReference type="GO" id="GO:0005886">
    <property type="term" value="C:plasma membrane"/>
    <property type="evidence" value="ECO:0007669"/>
    <property type="project" value="UniProtKB-SubCell"/>
</dbReference>
<reference evidence="17" key="2">
    <citation type="journal article" date="2013" name="Stand. Genomic Sci.">
        <title>Complete genome sequence of Desulfocapsa sulfexigens, a marine deltaproteobacterium specialized in disproportionating inorganic sulfur compounds.</title>
        <authorList>
            <person name="Finster K.W."/>
            <person name="Kjeldsen K.U."/>
            <person name="Kube M."/>
            <person name="Reinhardt R."/>
            <person name="Mussmann M."/>
            <person name="Amann R."/>
            <person name="Schreiber L."/>
        </authorList>
    </citation>
    <scope>NUCLEOTIDE SEQUENCE [LARGE SCALE GENOMIC DNA]</scope>
    <source>
        <strain evidence="17">DSM 10523 / SB164P1</strain>
    </source>
</reference>
<dbReference type="PROSITE" id="PS50109">
    <property type="entry name" value="HIS_KIN"/>
    <property type="match status" value="1"/>
</dbReference>
<evidence type="ECO:0000256" key="10">
    <source>
        <dbReference type="ARBA" id="ARBA00022840"/>
    </source>
</evidence>
<dbReference type="Pfam" id="PF00512">
    <property type="entry name" value="HisKA"/>
    <property type="match status" value="1"/>
</dbReference>
<keyword evidence="9" id="KW-0418">Kinase</keyword>
<evidence type="ECO:0000256" key="7">
    <source>
        <dbReference type="ARBA" id="ARBA00022692"/>
    </source>
</evidence>
<keyword evidence="8" id="KW-0547">Nucleotide-binding</keyword>
<evidence type="ECO:0000259" key="15">
    <source>
        <dbReference type="PROSITE" id="PS50109"/>
    </source>
</evidence>
<dbReference type="Gene3D" id="3.30.565.10">
    <property type="entry name" value="Histidine kinase-like ATPase, C-terminal domain"/>
    <property type="match status" value="1"/>
</dbReference>
<sequence>MFSDTKLMHSNSLRRFIIIAVAVTCTILVVSYSFLLRFYLTRGLHIDSEFRLEAEARQYLDKWTITPTTPLPKTATITAYLGYEMLPSDIRAACPKEKLVPGDFMPLELDRPFYHIHTILRPDGRVVYFIFKFDKDQKPTPSSKQFFTFYFHLPIVIGVITISLIILLAAYLLKRLAHPVENLRNWAMQLEMENLEDDPPPLTYVELNQLAELFRSNLRRLNEGVIRERQFQQYASHELRTPIAILTNNLELMERLGIHEHPCFASSFARMEKTVKRMLHLTNTLLWVCGEAKTRLPDEILKLDSLISNVIEENSYLLIGKDIFLDIRMEPVVMQAPKTVVHIIFSNLIRNAFQHTTKGAVKIFLENGTCMIINDKNSENPQCEVGFGLGLQLTQQLTDHLGFSIEIIDEVDQYAVSVQFPFHQNRRESVGTSGRSSS</sequence>
<gene>
    <name evidence="16" type="ordered locus">BN4_11218</name>
</gene>
<dbReference type="CDD" id="cd00082">
    <property type="entry name" value="HisKA"/>
    <property type="match status" value="1"/>
</dbReference>